<organism evidence="3 4">
    <name type="scientific">Aromatoleum diolicum</name>
    <dbReference type="NCBI Taxonomy" id="75796"/>
    <lineage>
        <taxon>Bacteria</taxon>
        <taxon>Pseudomonadati</taxon>
        <taxon>Pseudomonadota</taxon>
        <taxon>Betaproteobacteria</taxon>
        <taxon>Rhodocyclales</taxon>
        <taxon>Rhodocyclaceae</taxon>
        <taxon>Aromatoleum</taxon>
    </lineage>
</organism>
<keyword evidence="3" id="KW-0378">Hydrolase</keyword>
<dbReference type="RefSeq" id="WP_169261929.1">
    <property type="nucleotide sequence ID" value="NZ_WTVQ01000040.1"/>
</dbReference>
<comment type="caution">
    <text evidence="3">The sequence shown here is derived from an EMBL/GenBank/DDBJ whole genome shotgun (WGS) entry which is preliminary data.</text>
</comment>
<dbReference type="EMBL" id="WTVQ01000040">
    <property type="protein sequence ID" value="NMG76789.1"/>
    <property type="molecule type" value="Genomic_DNA"/>
</dbReference>
<dbReference type="InterPro" id="IPR000073">
    <property type="entry name" value="AB_hydrolase_1"/>
</dbReference>
<accession>A0ABX1QEE4</accession>
<protein>
    <submittedName>
        <fullName evidence="3">Alpha/beta fold hydrolase</fullName>
    </submittedName>
</protein>
<evidence type="ECO:0000313" key="4">
    <source>
        <dbReference type="Proteomes" id="UP000648984"/>
    </source>
</evidence>
<evidence type="ECO:0000313" key="3">
    <source>
        <dbReference type="EMBL" id="NMG76789.1"/>
    </source>
</evidence>
<feature type="region of interest" description="Disordered" evidence="1">
    <location>
        <begin position="353"/>
        <end position="386"/>
    </location>
</feature>
<dbReference type="SUPFAM" id="SSF53474">
    <property type="entry name" value="alpha/beta-Hydrolases"/>
    <property type="match status" value="1"/>
</dbReference>
<keyword evidence="4" id="KW-1185">Reference proteome</keyword>
<dbReference type="InterPro" id="IPR029058">
    <property type="entry name" value="AB_hydrolase_fold"/>
</dbReference>
<feature type="region of interest" description="Disordered" evidence="1">
    <location>
        <begin position="175"/>
        <end position="197"/>
    </location>
</feature>
<reference evidence="3 4" key="1">
    <citation type="submission" date="2019-12" db="EMBL/GenBank/DDBJ databases">
        <title>Comparative genomics gives insights into the taxonomy of the Azoarcus-Aromatoleum group and reveals separate origins of nif in the plant-associated Azoarcus and non-plant-associated Aromatoleum sub-groups.</title>
        <authorList>
            <person name="Lafos M."/>
            <person name="Maluk M."/>
            <person name="Batista M."/>
            <person name="Junghare M."/>
            <person name="Carmona M."/>
            <person name="Faoro H."/>
            <person name="Cruz L.M."/>
            <person name="Battistoni F."/>
            <person name="De Souza E."/>
            <person name="Pedrosa F."/>
            <person name="Chen W.-M."/>
            <person name="Poole P.S."/>
            <person name="Dixon R.A."/>
            <person name="James E.K."/>
        </authorList>
    </citation>
    <scope>NUCLEOTIDE SEQUENCE [LARGE SCALE GENOMIC DNA]</scope>
    <source>
        <strain evidence="3 4">22Lin</strain>
    </source>
</reference>
<dbReference type="Proteomes" id="UP000648984">
    <property type="component" value="Unassembled WGS sequence"/>
</dbReference>
<feature type="domain" description="AB hydrolase-1" evidence="2">
    <location>
        <begin position="256"/>
        <end position="385"/>
    </location>
</feature>
<dbReference type="Pfam" id="PF00561">
    <property type="entry name" value="Abhydrolase_1"/>
    <property type="match status" value="1"/>
</dbReference>
<gene>
    <name evidence="3" type="ORF">GPA25_18715</name>
</gene>
<dbReference type="Gene3D" id="3.40.50.1820">
    <property type="entry name" value="alpha/beta hydrolase"/>
    <property type="match status" value="1"/>
</dbReference>
<name>A0ABX1QEE4_9RHOO</name>
<evidence type="ECO:0000256" key="1">
    <source>
        <dbReference type="SAM" id="MobiDB-lite"/>
    </source>
</evidence>
<evidence type="ECO:0000259" key="2">
    <source>
        <dbReference type="Pfam" id="PF00561"/>
    </source>
</evidence>
<proteinExistence type="predicted"/>
<sequence length="428" mass="44505">MIDPAERARAVDVFGQGAVTDLLVLSHGWNNDMAEARTLYDRLLAALRACLVASTPPLGARQLGVLAVLWPSKKFAEKSLIPGQAASIDSGEMADALMEHIDTLKGAFDDPEADAKLSAARELSPKLADSPAAQREFVRLVRGLLTRQPADDEGNTDGYYNALDAQDLLQRLAGPVQLPPTPTASSDGGGAQNLGDAPASDVAGGAARIGGFFSGIASAASNLLNLTTYYQMKERAGMIGRGAVHALVREIADGQKPPKIHLVGHSFGARLVTSVALGADDQPPLRIGSMTLLQAAFSHNAFSDGSTGHPVGVFRRVVAAPARLSGPLLVSHTSRDLPVGLAYPLASRIASQNDSGLGDASDPYGGLGRNGAQGTPEASELDFGKPGTSYSFKGGRVYNMNGEMLILGHSDIIHPETAYALLAAVAAS</sequence>
<dbReference type="GO" id="GO:0016787">
    <property type="term" value="F:hydrolase activity"/>
    <property type="evidence" value="ECO:0007669"/>
    <property type="project" value="UniProtKB-KW"/>
</dbReference>